<comment type="caution">
    <text evidence="1">The sequence shown here is derived from an EMBL/GenBank/DDBJ whole genome shotgun (WGS) entry which is preliminary data.</text>
</comment>
<name>A0A5D8Z7F2_9GAMM</name>
<evidence type="ECO:0000313" key="2">
    <source>
        <dbReference type="Proteomes" id="UP000323164"/>
    </source>
</evidence>
<accession>A0A5D8Z7F2</accession>
<dbReference type="Proteomes" id="UP000323164">
    <property type="component" value="Unassembled WGS sequence"/>
</dbReference>
<proteinExistence type="predicted"/>
<reference evidence="1 2" key="1">
    <citation type="submission" date="2019-08" db="EMBL/GenBank/DDBJ databases">
        <title>Draft genome sequence of Lysobacter sp. UKS-15.</title>
        <authorList>
            <person name="Im W.-T."/>
        </authorList>
    </citation>
    <scope>NUCLEOTIDE SEQUENCE [LARGE SCALE GENOMIC DNA]</scope>
    <source>
        <strain evidence="1 2">UKS-15</strain>
    </source>
</reference>
<keyword evidence="2" id="KW-1185">Reference proteome</keyword>
<protein>
    <submittedName>
        <fullName evidence="1">Uncharacterized protein</fullName>
    </submittedName>
</protein>
<dbReference type="OrthoDB" id="9858694at2"/>
<dbReference type="AlphaFoldDB" id="A0A5D8Z7F2"/>
<gene>
    <name evidence="1" type="ORF">FW784_04250</name>
</gene>
<organism evidence="1 2">
    <name type="scientific">Cognatilysobacter lacus</name>
    <dbReference type="NCBI Taxonomy" id="1643323"/>
    <lineage>
        <taxon>Bacteria</taxon>
        <taxon>Pseudomonadati</taxon>
        <taxon>Pseudomonadota</taxon>
        <taxon>Gammaproteobacteria</taxon>
        <taxon>Lysobacterales</taxon>
        <taxon>Lysobacteraceae</taxon>
        <taxon>Cognatilysobacter</taxon>
    </lineage>
</organism>
<sequence length="222" mass="23707">MKRINAASVALLTVSFAAVSGAWMYGQSTRNAPSITIDHFALEKLAANRFENGRGLSPCEADEFSRLEAARSELARKGIIDRDVIALVTPTFSGAELLSVSNGHLTVFRYAGETGFMPPDQWFSRPDGPSTTIALTPLEYEKVLSPLSRNVRYAMTARTSGLDGNSYYFASGRESCAYAWSPHGNGPASLIATIVNEASQGAASRRKIVALAGAIARADGGR</sequence>
<dbReference type="EMBL" id="VTRV01000029">
    <property type="protein sequence ID" value="TZF90719.1"/>
    <property type="molecule type" value="Genomic_DNA"/>
</dbReference>
<dbReference type="RefSeq" id="WP_149352121.1">
    <property type="nucleotide sequence ID" value="NZ_VTRV01000029.1"/>
</dbReference>
<evidence type="ECO:0000313" key="1">
    <source>
        <dbReference type="EMBL" id="TZF90719.1"/>
    </source>
</evidence>